<gene>
    <name evidence="11" type="primary">cbf2</name>
    <name evidence="11" type="ORF">NCTC10660_00099</name>
</gene>
<evidence type="ECO:0000256" key="3">
    <source>
        <dbReference type="ARBA" id="ARBA00013194"/>
    </source>
</evidence>
<keyword evidence="6 7" id="KW-0413">Isomerase</keyword>
<dbReference type="PROSITE" id="PS50198">
    <property type="entry name" value="PPIC_PPIASE_2"/>
    <property type="match status" value="1"/>
</dbReference>
<feature type="domain" description="PpiC" evidence="10">
    <location>
        <begin position="153"/>
        <end position="248"/>
    </location>
</feature>
<dbReference type="EMBL" id="UGQW01000001">
    <property type="protein sequence ID" value="STZ66648.1"/>
    <property type="molecule type" value="Genomic_DNA"/>
</dbReference>
<dbReference type="InterPro" id="IPR000297">
    <property type="entry name" value="PPIase_PpiC"/>
</dbReference>
<accession>A0A378TUJ9</accession>
<evidence type="ECO:0000256" key="5">
    <source>
        <dbReference type="ARBA" id="ARBA00023110"/>
    </source>
</evidence>
<dbReference type="SUPFAM" id="SSF54534">
    <property type="entry name" value="FKBP-like"/>
    <property type="match status" value="1"/>
</dbReference>
<protein>
    <recommendedName>
        <fullName evidence="3">peptidylprolyl isomerase</fullName>
        <ecNumber evidence="3">5.2.1.8</ecNumber>
    </recommendedName>
</protein>
<evidence type="ECO:0000313" key="12">
    <source>
        <dbReference type="Proteomes" id="UP000254927"/>
    </source>
</evidence>
<comment type="catalytic activity">
    <reaction evidence="1">
        <text>[protein]-peptidylproline (omega=180) = [protein]-peptidylproline (omega=0)</text>
        <dbReference type="Rhea" id="RHEA:16237"/>
        <dbReference type="Rhea" id="RHEA-COMP:10747"/>
        <dbReference type="Rhea" id="RHEA-COMP:10748"/>
        <dbReference type="ChEBI" id="CHEBI:83833"/>
        <dbReference type="ChEBI" id="CHEBI:83834"/>
        <dbReference type="EC" id="5.2.1.8"/>
    </reaction>
</comment>
<dbReference type="GO" id="GO:0003755">
    <property type="term" value="F:peptidyl-prolyl cis-trans isomerase activity"/>
    <property type="evidence" value="ECO:0007669"/>
    <property type="project" value="UniProtKB-KW"/>
</dbReference>
<evidence type="ECO:0000256" key="6">
    <source>
        <dbReference type="ARBA" id="ARBA00023235"/>
    </source>
</evidence>
<comment type="similarity">
    <text evidence="2">Belongs to the PpiC/parvulin rotamase family.</text>
</comment>
<evidence type="ECO:0000259" key="10">
    <source>
        <dbReference type="PROSITE" id="PS50198"/>
    </source>
</evidence>
<dbReference type="RefSeq" id="WP_074896565.1">
    <property type="nucleotide sequence ID" value="NZ_CP031252.1"/>
</dbReference>
<dbReference type="Gene3D" id="3.10.50.40">
    <property type="match status" value="1"/>
</dbReference>
<evidence type="ECO:0000256" key="7">
    <source>
        <dbReference type="PROSITE-ProRule" id="PRU00278"/>
    </source>
</evidence>
<feature type="signal peptide" evidence="9">
    <location>
        <begin position="1"/>
        <end position="21"/>
    </location>
</feature>
<evidence type="ECO:0000256" key="4">
    <source>
        <dbReference type="ARBA" id="ARBA00022729"/>
    </source>
</evidence>
<dbReference type="AlphaFoldDB" id="A0A378TUJ9"/>
<name>A0A378TUJ9_NEIEL</name>
<evidence type="ECO:0000256" key="8">
    <source>
        <dbReference type="SAM" id="MobiDB-lite"/>
    </source>
</evidence>
<dbReference type="Gene3D" id="1.10.8.1040">
    <property type="match status" value="1"/>
</dbReference>
<dbReference type="Proteomes" id="UP000254927">
    <property type="component" value="Unassembled WGS sequence"/>
</dbReference>
<dbReference type="InterPro" id="IPR046357">
    <property type="entry name" value="PPIase_dom_sf"/>
</dbReference>
<evidence type="ECO:0000256" key="9">
    <source>
        <dbReference type="SAM" id="SignalP"/>
    </source>
</evidence>
<dbReference type="GeneID" id="93351119"/>
<dbReference type="InterPro" id="IPR027304">
    <property type="entry name" value="Trigger_fact/SurA_dom_sf"/>
</dbReference>
<dbReference type="EC" id="5.2.1.8" evidence="3"/>
<sequence length="291" mass="32862">MKKHYFLPALIMALFSGGLMAETLLTVNGNKIDSREIDRQIKLIRQDNPQISDSPELRNELLSNTVTRMLVNQEARRLKLEQGQEFKTASENARKSAKEQGADKHPDFKQQWEDFQAELLAEAFVAHIVQTDPVSDQEVHQTYDESKKYYQGSSEVRLGEILTPKKADAEQAIKDLKAKKPFTDTARKYSADPTVKQTGGINPEFDALKDLEQSVPPIYAAVKDLKKGQFTSTPVVGNGVFGIFYIHDKRPLQLPPFEQVQNNIRHNLQQQKISRAVGALYQKATITPANK</sequence>
<dbReference type="PANTHER" id="PTHR47245">
    <property type="entry name" value="PEPTIDYLPROLYL ISOMERASE"/>
    <property type="match status" value="1"/>
</dbReference>
<evidence type="ECO:0000256" key="1">
    <source>
        <dbReference type="ARBA" id="ARBA00000971"/>
    </source>
</evidence>
<feature type="region of interest" description="Disordered" evidence="8">
    <location>
        <begin position="82"/>
        <end position="107"/>
    </location>
</feature>
<feature type="compositionally biased region" description="Basic and acidic residues" evidence="8">
    <location>
        <begin position="92"/>
        <end position="107"/>
    </location>
</feature>
<evidence type="ECO:0000313" key="11">
    <source>
        <dbReference type="EMBL" id="STZ66648.1"/>
    </source>
</evidence>
<evidence type="ECO:0000256" key="2">
    <source>
        <dbReference type="ARBA" id="ARBA00007656"/>
    </source>
</evidence>
<dbReference type="Pfam" id="PF13145">
    <property type="entry name" value="Rotamase_2"/>
    <property type="match status" value="1"/>
</dbReference>
<reference evidence="11 12" key="1">
    <citation type="submission" date="2018-06" db="EMBL/GenBank/DDBJ databases">
        <authorList>
            <consortium name="Pathogen Informatics"/>
            <person name="Doyle S."/>
        </authorList>
    </citation>
    <scope>NUCLEOTIDE SEQUENCE [LARGE SCALE GENOMIC DNA]</scope>
    <source>
        <strain evidence="11 12">NCTC10660</strain>
    </source>
</reference>
<dbReference type="InterPro" id="IPR050245">
    <property type="entry name" value="PrsA_foldase"/>
</dbReference>
<keyword evidence="4 9" id="KW-0732">Signal</keyword>
<dbReference type="SUPFAM" id="SSF109998">
    <property type="entry name" value="Triger factor/SurA peptide-binding domain-like"/>
    <property type="match status" value="1"/>
</dbReference>
<proteinExistence type="inferred from homology"/>
<dbReference type="PANTHER" id="PTHR47245:SF1">
    <property type="entry name" value="FOLDASE PROTEIN PRSA"/>
    <property type="match status" value="1"/>
</dbReference>
<feature type="chain" id="PRO_5017086000" description="peptidylprolyl isomerase" evidence="9">
    <location>
        <begin position="22"/>
        <end position="291"/>
    </location>
</feature>
<keyword evidence="5 7" id="KW-0697">Rotamase</keyword>
<organism evidence="11 12">
    <name type="scientific">Neisseria elongata</name>
    <dbReference type="NCBI Taxonomy" id="495"/>
    <lineage>
        <taxon>Bacteria</taxon>
        <taxon>Pseudomonadati</taxon>
        <taxon>Pseudomonadota</taxon>
        <taxon>Betaproteobacteria</taxon>
        <taxon>Neisseriales</taxon>
        <taxon>Neisseriaceae</taxon>
        <taxon>Neisseria</taxon>
    </lineage>
</organism>